<reference evidence="13 14" key="1">
    <citation type="journal article" date="2018" name="Int. J. Syst. Evol. Microbiol.">
        <title>Adhaeribacter swui sp. nov., isolated from wet mud.</title>
        <authorList>
            <person name="Kim D.U."/>
            <person name="Kim K.W."/>
            <person name="Kang M.S."/>
            <person name="Kim J.Y."/>
            <person name="Jang J.H."/>
            <person name="Kim M.K."/>
        </authorList>
    </citation>
    <scope>NUCLEOTIDE SEQUENCE [LARGE SCALE GENOMIC DNA]</scope>
    <source>
        <strain evidence="13 14">KCTC 52873</strain>
    </source>
</reference>
<dbReference type="KEGG" id="aswu:HUW51_05010"/>
<dbReference type="NCBIfam" id="TIGR04056">
    <property type="entry name" value="OMP_RagA_SusC"/>
    <property type="match status" value="1"/>
</dbReference>
<evidence type="ECO:0000259" key="12">
    <source>
        <dbReference type="Pfam" id="PF07715"/>
    </source>
</evidence>
<evidence type="ECO:0000256" key="3">
    <source>
        <dbReference type="ARBA" id="ARBA00022452"/>
    </source>
</evidence>
<keyword evidence="10 11" id="KW-0998">Cell outer membrane</keyword>
<dbReference type="GO" id="GO:0009279">
    <property type="term" value="C:cell outer membrane"/>
    <property type="evidence" value="ECO:0007669"/>
    <property type="project" value="UniProtKB-SubCell"/>
</dbReference>
<keyword evidence="8" id="KW-0406">Ion transport</keyword>
<dbReference type="InterPro" id="IPR037066">
    <property type="entry name" value="Plug_dom_sf"/>
</dbReference>
<evidence type="ECO:0000256" key="4">
    <source>
        <dbReference type="ARBA" id="ARBA00022496"/>
    </source>
</evidence>
<dbReference type="Gene3D" id="2.170.130.10">
    <property type="entry name" value="TonB-dependent receptor, plug domain"/>
    <property type="match status" value="1"/>
</dbReference>
<evidence type="ECO:0000256" key="6">
    <source>
        <dbReference type="ARBA" id="ARBA00022729"/>
    </source>
</evidence>
<dbReference type="Proteomes" id="UP000515237">
    <property type="component" value="Chromosome"/>
</dbReference>
<evidence type="ECO:0000313" key="14">
    <source>
        <dbReference type="Proteomes" id="UP000515237"/>
    </source>
</evidence>
<dbReference type="Gene3D" id="2.40.170.20">
    <property type="entry name" value="TonB-dependent receptor, beta-barrel domain"/>
    <property type="match status" value="1"/>
</dbReference>
<evidence type="ECO:0000256" key="7">
    <source>
        <dbReference type="ARBA" id="ARBA00023004"/>
    </source>
</evidence>
<keyword evidence="6" id="KW-0732">Signal</keyword>
<dbReference type="EMBL" id="CP055156">
    <property type="protein sequence ID" value="QNF32119.1"/>
    <property type="molecule type" value="Genomic_DNA"/>
</dbReference>
<sequence>MASINPDDIESISVLKGGTAAALYGARAANGVILITTKSGKTQKGIGVEYNTNFTFQQAINLTDWQYEYGSGSLGAAPTTQAQAISNGRMSWGARLDGSPVIQPDGQTRPYSAQKNNFKNFYQTGTNFVNTLAFTGGNEIARFRFSASNLDNKAIVPNNDMNIKTFNLSTSATLAKKIVFEGNAQYNIEDVKNRTYLADFQLNPNTGAQLLASNIPIETLSPGYLPNGNEFKWSDYEYATNPYFAINKVRNGDTKKRFIGSFNTTYNITDELYVRARFGIDQVNFDGFAIQPTGLAFNQPGSMSTDQSLQSETNLEGTIGYRKEVGAFSINVFAGGNQMRNTFDGINLSSGQFNRPFEYFIANGRSQNFGINYSQVGINSLFASADIDFNNYLYLTLTGRNDWFSTLDPKKNSLFYPSVGLSFVASDAWASKPAWLDYAKIRSSWAQVGGGAPNAYAITQTFSAQSQQHLGQTLMNVTSATLPTLLTPYTSTTTEFGIETKIFNNRLGVDVTLYDRTTTNDIVNATLPQSSGYTAVALNVGKMKNRGVELMISGTPVSSESGLSWNLALNTAYNKNEVISIAPELGLTSLRLPGATTRTENGWITHYQGEPFGQIAGSTYSRDASGRIIYNSSNGLPIASPVVPLGKGVPPLAVGLNNDFTFKNFTAGILLDSRWGGSIYSATSAYGTQFGLDKRTVENNVRETGVVVNGVNEKGEAFTKTVPAETYYKGLWNTITSEFVEKADFIKLRSINIGYTLPSALLAKTPFQSANISFVGRNLLILYRATKNIDPESNYSSGNAQGLENFGLPSTRTYGINLSVRL</sequence>
<dbReference type="InterPro" id="IPR023996">
    <property type="entry name" value="TonB-dep_OMP_SusC/RagA"/>
</dbReference>
<dbReference type="InterPro" id="IPR036942">
    <property type="entry name" value="Beta-barrel_TonB_sf"/>
</dbReference>
<keyword evidence="3 11" id="KW-1134">Transmembrane beta strand</keyword>
<dbReference type="Pfam" id="PF07715">
    <property type="entry name" value="Plug"/>
    <property type="match status" value="1"/>
</dbReference>
<dbReference type="InterPro" id="IPR023997">
    <property type="entry name" value="TonB-dep_OMP_SusC/RagA_CS"/>
</dbReference>
<keyword evidence="4" id="KW-0410">Iron transport</keyword>
<name>A0A7G7G4N5_9BACT</name>
<dbReference type="PANTHER" id="PTHR32552">
    <property type="entry name" value="FERRICHROME IRON RECEPTOR-RELATED"/>
    <property type="match status" value="1"/>
</dbReference>
<evidence type="ECO:0000313" key="13">
    <source>
        <dbReference type="EMBL" id="QNF32119.1"/>
    </source>
</evidence>
<proteinExistence type="inferred from homology"/>
<dbReference type="PANTHER" id="PTHR32552:SF68">
    <property type="entry name" value="FERRICHROME OUTER MEMBRANE TRANSPORTER_PHAGE RECEPTOR"/>
    <property type="match status" value="1"/>
</dbReference>
<comment type="subcellular location">
    <subcellularLocation>
        <location evidence="1 11">Cell outer membrane</location>
        <topology evidence="1 11">Multi-pass membrane protein</topology>
    </subcellularLocation>
</comment>
<keyword evidence="7" id="KW-0408">Iron</keyword>
<dbReference type="InterPro" id="IPR012910">
    <property type="entry name" value="Plug_dom"/>
</dbReference>
<evidence type="ECO:0000256" key="11">
    <source>
        <dbReference type="PROSITE-ProRule" id="PRU01360"/>
    </source>
</evidence>
<dbReference type="RefSeq" id="WP_185272900.1">
    <property type="nucleotide sequence ID" value="NZ_CP055156.1"/>
</dbReference>
<comment type="similarity">
    <text evidence="11">Belongs to the TonB-dependent receptor family.</text>
</comment>
<organism evidence="13 14">
    <name type="scientific">Adhaeribacter swui</name>
    <dbReference type="NCBI Taxonomy" id="2086471"/>
    <lineage>
        <taxon>Bacteria</taxon>
        <taxon>Pseudomonadati</taxon>
        <taxon>Bacteroidota</taxon>
        <taxon>Cytophagia</taxon>
        <taxon>Cytophagales</taxon>
        <taxon>Hymenobacteraceae</taxon>
        <taxon>Adhaeribacter</taxon>
    </lineage>
</organism>
<evidence type="ECO:0000256" key="10">
    <source>
        <dbReference type="ARBA" id="ARBA00023237"/>
    </source>
</evidence>
<keyword evidence="14" id="KW-1185">Reference proteome</keyword>
<dbReference type="NCBIfam" id="TIGR04057">
    <property type="entry name" value="SusC_RagA_signa"/>
    <property type="match status" value="1"/>
</dbReference>
<feature type="domain" description="TonB-dependent receptor plug" evidence="12">
    <location>
        <begin position="2"/>
        <end position="32"/>
    </location>
</feature>
<dbReference type="InterPro" id="IPR039426">
    <property type="entry name" value="TonB-dep_rcpt-like"/>
</dbReference>
<evidence type="ECO:0000256" key="2">
    <source>
        <dbReference type="ARBA" id="ARBA00022448"/>
    </source>
</evidence>
<keyword evidence="2 11" id="KW-0813">Transport</keyword>
<keyword evidence="9 11" id="KW-0472">Membrane</keyword>
<dbReference type="GO" id="GO:0015344">
    <property type="term" value="F:siderophore uptake transmembrane transporter activity"/>
    <property type="evidence" value="ECO:0007669"/>
    <property type="project" value="TreeGrafter"/>
</dbReference>
<evidence type="ECO:0000256" key="8">
    <source>
        <dbReference type="ARBA" id="ARBA00023065"/>
    </source>
</evidence>
<gene>
    <name evidence="13" type="ORF">HUW51_05010</name>
</gene>
<evidence type="ECO:0000256" key="1">
    <source>
        <dbReference type="ARBA" id="ARBA00004571"/>
    </source>
</evidence>
<dbReference type="PROSITE" id="PS52016">
    <property type="entry name" value="TONB_DEPENDENT_REC_3"/>
    <property type="match status" value="1"/>
</dbReference>
<dbReference type="SUPFAM" id="SSF56935">
    <property type="entry name" value="Porins"/>
    <property type="match status" value="1"/>
</dbReference>
<evidence type="ECO:0000256" key="9">
    <source>
        <dbReference type="ARBA" id="ARBA00023136"/>
    </source>
</evidence>
<accession>A0A7G7G4N5</accession>
<dbReference type="AlphaFoldDB" id="A0A7G7G4N5"/>
<protein>
    <submittedName>
        <fullName evidence="13">SusC/RagA family TonB-linked outer membrane protein</fullName>
    </submittedName>
</protein>
<evidence type="ECO:0000256" key="5">
    <source>
        <dbReference type="ARBA" id="ARBA00022692"/>
    </source>
</evidence>
<keyword evidence="5 11" id="KW-0812">Transmembrane</keyword>